<organism evidence="7 8">
    <name type="scientific">Nitrosomonas supralitoralis</name>
    <dbReference type="NCBI Taxonomy" id="2116706"/>
    <lineage>
        <taxon>Bacteria</taxon>
        <taxon>Pseudomonadati</taxon>
        <taxon>Pseudomonadota</taxon>
        <taxon>Betaproteobacteria</taxon>
        <taxon>Nitrosomonadales</taxon>
        <taxon>Nitrosomonadaceae</taxon>
        <taxon>Nitrosomonas</taxon>
    </lineage>
</organism>
<evidence type="ECO:0000313" key="8">
    <source>
        <dbReference type="Proteomes" id="UP000241912"/>
    </source>
</evidence>
<dbReference type="AlphaFoldDB" id="A0A2P7NW57"/>
<keyword evidence="5 6" id="KW-0949">S-adenosyl-L-methionine</keyword>
<dbReference type="SUPFAM" id="SSF53335">
    <property type="entry name" value="S-adenosyl-L-methionine-dependent methyltransferases"/>
    <property type="match status" value="1"/>
</dbReference>
<dbReference type="EC" id="2.1.1.170" evidence="6"/>
<keyword evidence="3 6" id="KW-0489">Methyltransferase</keyword>
<proteinExistence type="inferred from homology"/>
<dbReference type="PIRSF" id="PIRSF003078">
    <property type="entry name" value="GidB"/>
    <property type="match status" value="1"/>
</dbReference>
<dbReference type="Pfam" id="PF02527">
    <property type="entry name" value="GidB"/>
    <property type="match status" value="1"/>
</dbReference>
<name>A0A2P7NW57_9PROT</name>
<keyword evidence="2 6" id="KW-0698">rRNA processing</keyword>
<feature type="binding site" evidence="6">
    <location>
        <position position="83"/>
    </location>
    <ligand>
        <name>S-adenosyl-L-methionine</name>
        <dbReference type="ChEBI" id="CHEBI:59789"/>
    </ligand>
</feature>
<dbReference type="Proteomes" id="UP000241912">
    <property type="component" value="Unassembled WGS sequence"/>
</dbReference>
<comment type="function">
    <text evidence="6">Specifically methylates the N7 position of guanine in position 527 of 16S rRNA.</text>
</comment>
<keyword evidence="8" id="KW-1185">Reference proteome</keyword>
<keyword evidence="1 6" id="KW-0963">Cytoplasm</keyword>
<evidence type="ECO:0000256" key="5">
    <source>
        <dbReference type="ARBA" id="ARBA00022691"/>
    </source>
</evidence>
<evidence type="ECO:0000256" key="1">
    <source>
        <dbReference type="ARBA" id="ARBA00022490"/>
    </source>
</evidence>
<accession>A0A2P7NW57</accession>
<feature type="binding site" evidence="6">
    <location>
        <position position="78"/>
    </location>
    <ligand>
        <name>S-adenosyl-L-methionine</name>
        <dbReference type="ChEBI" id="CHEBI:59789"/>
    </ligand>
</feature>
<dbReference type="OrthoDB" id="9808773at2"/>
<dbReference type="RefSeq" id="WP_106706519.1">
    <property type="nucleotide sequence ID" value="NZ_PXXU01000015.1"/>
</dbReference>
<feature type="binding site" evidence="6">
    <location>
        <begin position="129"/>
        <end position="130"/>
    </location>
    <ligand>
        <name>S-adenosyl-L-methionine</name>
        <dbReference type="ChEBI" id="CHEBI:59789"/>
    </ligand>
</feature>
<dbReference type="Gene3D" id="3.40.50.150">
    <property type="entry name" value="Vaccinia Virus protein VP39"/>
    <property type="match status" value="1"/>
</dbReference>
<reference evidence="7 8" key="1">
    <citation type="submission" date="2018-03" db="EMBL/GenBank/DDBJ databases">
        <title>Draft genome of Nitrosomonas supralitoralis APG5.</title>
        <authorList>
            <person name="Urakawa H."/>
            <person name="Lopez J.V."/>
        </authorList>
    </citation>
    <scope>NUCLEOTIDE SEQUENCE [LARGE SCALE GENOMIC DNA]</scope>
    <source>
        <strain evidence="7 8">APG5</strain>
    </source>
</reference>
<dbReference type="PANTHER" id="PTHR31760:SF0">
    <property type="entry name" value="S-ADENOSYL-L-METHIONINE-DEPENDENT METHYLTRANSFERASES SUPERFAMILY PROTEIN"/>
    <property type="match status" value="1"/>
</dbReference>
<comment type="caution">
    <text evidence="6">Lacks conserved residue(s) required for the propagation of feature annotation.</text>
</comment>
<dbReference type="InterPro" id="IPR003682">
    <property type="entry name" value="rRNA_ssu_MeTfrase_G"/>
</dbReference>
<dbReference type="GO" id="GO:0070043">
    <property type="term" value="F:rRNA (guanine-N7-)-methyltransferase activity"/>
    <property type="evidence" value="ECO:0007669"/>
    <property type="project" value="UniProtKB-UniRule"/>
</dbReference>
<dbReference type="CDD" id="cd02440">
    <property type="entry name" value="AdoMet_MTases"/>
    <property type="match status" value="1"/>
</dbReference>
<comment type="caution">
    <text evidence="7">The sequence shown here is derived from an EMBL/GenBank/DDBJ whole genome shotgun (WGS) entry which is preliminary data.</text>
</comment>
<protein>
    <recommendedName>
        <fullName evidence="6">Ribosomal RNA small subunit methyltransferase G</fullName>
        <ecNumber evidence="6">2.1.1.170</ecNumber>
    </recommendedName>
    <alternativeName>
        <fullName evidence="6">16S rRNA 7-methylguanosine methyltransferase</fullName>
        <shortName evidence="6">16S rRNA m7G methyltransferase</shortName>
    </alternativeName>
</protein>
<comment type="catalytic activity">
    <reaction evidence="6">
        <text>guanosine(527) in 16S rRNA + S-adenosyl-L-methionine = N(7)-methylguanosine(527) in 16S rRNA + S-adenosyl-L-homocysteine</text>
        <dbReference type="Rhea" id="RHEA:42732"/>
        <dbReference type="Rhea" id="RHEA-COMP:10209"/>
        <dbReference type="Rhea" id="RHEA-COMP:10210"/>
        <dbReference type="ChEBI" id="CHEBI:57856"/>
        <dbReference type="ChEBI" id="CHEBI:59789"/>
        <dbReference type="ChEBI" id="CHEBI:74269"/>
        <dbReference type="ChEBI" id="CHEBI:74480"/>
        <dbReference type="EC" id="2.1.1.170"/>
    </reaction>
</comment>
<evidence type="ECO:0000256" key="2">
    <source>
        <dbReference type="ARBA" id="ARBA00022552"/>
    </source>
</evidence>
<evidence type="ECO:0000256" key="3">
    <source>
        <dbReference type="ARBA" id="ARBA00022603"/>
    </source>
</evidence>
<dbReference type="PANTHER" id="PTHR31760">
    <property type="entry name" value="S-ADENOSYL-L-METHIONINE-DEPENDENT METHYLTRANSFERASES SUPERFAMILY PROTEIN"/>
    <property type="match status" value="1"/>
</dbReference>
<keyword evidence="4 6" id="KW-0808">Transferase</keyword>
<dbReference type="GO" id="GO:0005829">
    <property type="term" value="C:cytosol"/>
    <property type="evidence" value="ECO:0007669"/>
    <property type="project" value="TreeGrafter"/>
</dbReference>
<feature type="binding site" evidence="6">
    <location>
        <position position="144"/>
    </location>
    <ligand>
        <name>S-adenosyl-L-methionine</name>
        <dbReference type="ChEBI" id="CHEBI:59789"/>
    </ligand>
</feature>
<comment type="subcellular location">
    <subcellularLocation>
        <location evidence="6">Cytoplasm</location>
    </subcellularLocation>
</comment>
<evidence type="ECO:0000313" key="7">
    <source>
        <dbReference type="EMBL" id="PSJ17693.1"/>
    </source>
</evidence>
<dbReference type="EMBL" id="PXXU01000015">
    <property type="protein sequence ID" value="PSJ17693.1"/>
    <property type="molecule type" value="Genomic_DNA"/>
</dbReference>
<dbReference type="InterPro" id="IPR029063">
    <property type="entry name" value="SAM-dependent_MTases_sf"/>
</dbReference>
<dbReference type="HAMAP" id="MF_00074">
    <property type="entry name" value="16SrRNA_methyltr_G"/>
    <property type="match status" value="1"/>
</dbReference>
<gene>
    <name evidence="6" type="primary">rsmG</name>
    <name evidence="7" type="ORF">C7H79_06690</name>
</gene>
<dbReference type="NCBIfam" id="TIGR00138">
    <property type="entry name" value="rsmG_gidB"/>
    <property type="match status" value="1"/>
</dbReference>
<evidence type="ECO:0000256" key="6">
    <source>
        <dbReference type="HAMAP-Rule" id="MF_00074"/>
    </source>
</evidence>
<sequence>MSLLPQITQSLHALNTTVIAPGELLVRSIERYLLLIEKWNKVHNLTAIRKPQDMLIQHVMDSLVVLPHIHGPNIIDVGTGAGLPGIPIALAKPDWHVTLVESNQKKIAFLQQVKIELGLQNVEIVAQRIESVPVSRCVNTIISRAFSELSEFIALTRQWANTPNTDCRWVAMKGLCSEQERKQIRVPFLIENIVTLNVPELKATRQLIIIKHDFNSVSSD</sequence>
<comment type="similarity">
    <text evidence="6">Belongs to the methyltransferase superfamily. RNA methyltransferase RsmG family.</text>
</comment>
<evidence type="ECO:0000256" key="4">
    <source>
        <dbReference type="ARBA" id="ARBA00022679"/>
    </source>
</evidence>